<reference evidence="19 20" key="1">
    <citation type="journal article" date="2016" name="C (Basel)">
        <title>Selective Growth of and Electricity Production by Marine Exoelectrogenic Bacteria in Self-Aggregated Hydrogel of Microbially Reduced Graphene Oxide.</title>
        <authorList>
            <person name="Yoshida N."/>
            <person name="Goto Y."/>
            <person name="Miyata Y."/>
        </authorList>
    </citation>
    <scope>NUCLEOTIDE SEQUENCE [LARGE SCALE GENOMIC DNA]</scope>
    <source>
        <strain evidence="19 20">NIT-T3</strain>
    </source>
</reference>
<evidence type="ECO:0000256" key="11">
    <source>
        <dbReference type="ARBA" id="ARBA00036904"/>
    </source>
</evidence>
<evidence type="ECO:0000259" key="18">
    <source>
        <dbReference type="PROSITE" id="PS51462"/>
    </source>
</evidence>
<evidence type="ECO:0000256" key="16">
    <source>
        <dbReference type="ARBA" id="ARBA00042798"/>
    </source>
</evidence>
<keyword evidence="7 17" id="KW-0378">Hydrolase</keyword>
<dbReference type="EMBL" id="AP024355">
    <property type="protein sequence ID" value="BCR04161.1"/>
    <property type="molecule type" value="Genomic_DNA"/>
</dbReference>
<dbReference type="RefSeq" id="WP_221251579.1">
    <property type="nucleotide sequence ID" value="NZ_AP024355.1"/>
</dbReference>
<organism evidence="19 20">
    <name type="scientific">Desulfuromonas versatilis</name>
    <dbReference type="NCBI Taxonomy" id="2802975"/>
    <lineage>
        <taxon>Bacteria</taxon>
        <taxon>Pseudomonadati</taxon>
        <taxon>Thermodesulfobacteriota</taxon>
        <taxon>Desulfuromonadia</taxon>
        <taxon>Desulfuromonadales</taxon>
        <taxon>Desulfuromonadaceae</taxon>
        <taxon>Desulfuromonas</taxon>
    </lineage>
</organism>
<feature type="domain" description="Nudix hydrolase" evidence="18">
    <location>
        <begin position="1"/>
        <end position="127"/>
    </location>
</feature>
<dbReference type="InterPro" id="IPR000086">
    <property type="entry name" value="NUDIX_hydrolase_dom"/>
</dbReference>
<dbReference type="CDD" id="cd03425">
    <property type="entry name" value="NUDIX_MutT_NudA_like"/>
    <property type="match status" value="1"/>
</dbReference>
<dbReference type="Pfam" id="PF00293">
    <property type="entry name" value="NUDIX"/>
    <property type="match status" value="1"/>
</dbReference>
<accession>A0ABN6DVZ5</accession>
<keyword evidence="20" id="KW-1185">Reference proteome</keyword>
<dbReference type="InterPro" id="IPR015797">
    <property type="entry name" value="NUDIX_hydrolase-like_dom_sf"/>
</dbReference>
<comment type="cofactor">
    <cofactor evidence="1">
        <name>Mg(2+)</name>
        <dbReference type="ChEBI" id="CHEBI:18420"/>
    </cofactor>
</comment>
<dbReference type="PANTHER" id="PTHR47707">
    <property type="entry name" value="8-OXO-DGTP DIPHOSPHATASE"/>
    <property type="match status" value="1"/>
</dbReference>
<dbReference type="PRINTS" id="PR00502">
    <property type="entry name" value="NUDIXFAMILY"/>
</dbReference>
<evidence type="ECO:0000256" key="4">
    <source>
        <dbReference type="ARBA" id="ARBA00022705"/>
    </source>
</evidence>
<evidence type="ECO:0000256" key="3">
    <source>
        <dbReference type="ARBA" id="ARBA00022457"/>
    </source>
</evidence>
<sequence>MQPLIVTAAIIRSQTGILLTRRPEGSRHAGMWEFPGGKLEPGESPEQCLRRELLEELDLPVEVGQVFEVVYHRYDWGAVLILAYECRALSRRIRNLEVAEHRWVPPKELPEYDILAADAPIVRKLTF</sequence>
<evidence type="ECO:0000256" key="12">
    <source>
        <dbReference type="ARBA" id="ARBA00038905"/>
    </source>
</evidence>
<evidence type="ECO:0000313" key="19">
    <source>
        <dbReference type="EMBL" id="BCR04161.1"/>
    </source>
</evidence>
<keyword evidence="5" id="KW-0479">Metal-binding</keyword>
<dbReference type="InterPro" id="IPR047127">
    <property type="entry name" value="MutT-like"/>
</dbReference>
<evidence type="ECO:0000256" key="1">
    <source>
        <dbReference type="ARBA" id="ARBA00001946"/>
    </source>
</evidence>
<keyword evidence="9" id="KW-0234">DNA repair</keyword>
<evidence type="ECO:0000256" key="10">
    <source>
        <dbReference type="ARBA" id="ARBA00035861"/>
    </source>
</evidence>
<evidence type="ECO:0000256" key="2">
    <source>
        <dbReference type="ARBA" id="ARBA00005582"/>
    </source>
</evidence>
<dbReference type="Proteomes" id="UP001319827">
    <property type="component" value="Chromosome"/>
</dbReference>
<comment type="catalytic activity">
    <reaction evidence="11">
        <text>8-oxo-GTP + H2O = 8-oxo-GMP + diphosphate + H(+)</text>
        <dbReference type="Rhea" id="RHEA:67616"/>
        <dbReference type="ChEBI" id="CHEBI:15377"/>
        <dbReference type="ChEBI" id="CHEBI:15378"/>
        <dbReference type="ChEBI" id="CHEBI:33019"/>
        <dbReference type="ChEBI" id="CHEBI:143553"/>
        <dbReference type="ChEBI" id="CHEBI:145694"/>
    </reaction>
</comment>
<comment type="similarity">
    <text evidence="2 17">Belongs to the Nudix hydrolase family.</text>
</comment>
<evidence type="ECO:0000256" key="14">
    <source>
        <dbReference type="ARBA" id="ARBA00041592"/>
    </source>
</evidence>
<protein>
    <recommendedName>
        <fullName evidence="13">8-oxo-dGTP diphosphatase</fullName>
        <ecNumber evidence="12">3.6.1.55</ecNumber>
    </recommendedName>
    <alternativeName>
        <fullName evidence="16">7,8-dihydro-8-oxoguanine-triphosphatase</fullName>
    </alternativeName>
    <alternativeName>
        <fullName evidence="15">Mutator protein MutT</fullName>
    </alternativeName>
    <alternativeName>
        <fullName evidence="14">dGTP pyrophosphohydrolase</fullName>
    </alternativeName>
</protein>
<name>A0ABN6DVZ5_9BACT</name>
<comment type="catalytic activity">
    <reaction evidence="10">
        <text>8-oxo-dGTP + H2O = 8-oxo-dGMP + diphosphate + H(+)</text>
        <dbReference type="Rhea" id="RHEA:31575"/>
        <dbReference type="ChEBI" id="CHEBI:15377"/>
        <dbReference type="ChEBI" id="CHEBI:15378"/>
        <dbReference type="ChEBI" id="CHEBI:33019"/>
        <dbReference type="ChEBI" id="CHEBI:63224"/>
        <dbReference type="ChEBI" id="CHEBI:77896"/>
        <dbReference type="EC" id="3.6.1.55"/>
    </reaction>
</comment>
<evidence type="ECO:0000256" key="13">
    <source>
        <dbReference type="ARBA" id="ARBA00040794"/>
    </source>
</evidence>
<keyword evidence="4" id="KW-0235">DNA replication</keyword>
<dbReference type="SUPFAM" id="SSF55811">
    <property type="entry name" value="Nudix"/>
    <property type="match status" value="1"/>
</dbReference>
<reference evidence="19 20" key="2">
    <citation type="journal article" date="2021" name="Int. J. Syst. Evol. Microbiol.">
        <title>Isolation and Polyphasic Characterization of Desulfuromonas versatilis sp. Nov., an Electrogenic Bacteria Capable of Versatile Metabolism Isolated from a Graphene Oxide-Reducing Enrichment Culture.</title>
        <authorList>
            <person name="Xie L."/>
            <person name="Yoshida N."/>
            <person name="Ishii S."/>
            <person name="Meng L."/>
        </authorList>
    </citation>
    <scope>NUCLEOTIDE SEQUENCE [LARGE SCALE GENOMIC DNA]</scope>
    <source>
        <strain evidence="19 20">NIT-T3</strain>
    </source>
</reference>
<dbReference type="EC" id="3.6.1.55" evidence="12"/>
<keyword evidence="6" id="KW-0227">DNA damage</keyword>
<evidence type="ECO:0000256" key="5">
    <source>
        <dbReference type="ARBA" id="ARBA00022723"/>
    </source>
</evidence>
<evidence type="ECO:0000256" key="17">
    <source>
        <dbReference type="RuleBase" id="RU003476"/>
    </source>
</evidence>
<dbReference type="Gene3D" id="3.90.79.10">
    <property type="entry name" value="Nucleoside Triphosphate Pyrophosphohydrolase"/>
    <property type="match status" value="1"/>
</dbReference>
<dbReference type="PANTHER" id="PTHR47707:SF1">
    <property type="entry name" value="NUDIX HYDROLASE FAMILY PROTEIN"/>
    <property type="match status" value="1"/>
</dbReference>
<dbReference type="InterPro" id="IPR020476">
    <property type="entry name" value="Nudix_hydrolase"/>
</dbReference>
<dbReference type="InterPro" id="IPR020084">
    <property type="entry name" value="NUDIX_hydrolase_CS"/>
</dbReference>
<evidence type="ECO:0000256" key="7">
    <source>
        <dbReference type="ARBA" id="ARBA00022801"/>
    </source>
</evidence>
<evidence type="ECO:0000256" key="6">
    <source>
        <dbReference type="ARBA" id="ARBA00022763"/>
    </source>
</evidence>
<dbReference type="PROSITE" id="PS00893">
    <property type="entry name" value="NUDIX_BOX"/>
    <property type="match status" value="1"/>
</dbReference>
<evidence type="ECO:0000313" key="20">
    <source>
        <dbReference type="Proteomes" id="UP001319827"/>
    </source>
</evidence>
<keyword evidence="3" id="KW-0515">Mutator protein</keyword>
<proteinExistence type="inferred from homology"/>
<evidence type="ECO:0000256" key="15">
    <source>
        <dbReference type="ARBA" id="ARBA00041979"/>
    </source>
</evidence>
<evidence type="ECO:0000256" key="9">
    <source>
        <dbReference type="ARBA" id="ARBA00023204"/>
    </source>
</evidence>
<evidence type="ECO:0000256" key="8">
    <source>
        <dbReference type="ARBA" id="ARBA00022842"/>
    </source>
</evidence>
<gene>
    <name evidence="19" type="ORF">DESUT3_12300</name>
</gene>
<dbReference type="PROSITE" id="PS51462">
    <property type="entry name" value="NUDIX"/>
    <property type="match status" value="1"/>
</dbReference>
<keyword evidence="8" id="KW-0460">Magnesium</keyword>